<dbReference type="AlphaFoldDB" id="A0A0K6GP75"/>
<evidence type="ECO:0000259" key="8">
    <source>
        <dbReference type="PROSITE" id="PS51736"/>
    </source>
</evidence>
<protein>
    <submittedName>
        <fullName evidence="9">Site-specific DNA recombinase related to the DNA invertase Pin</fullName>
    </submittedName>
</protein>
<evidence type="ECO:0000256" key="3">
    <source>
        <dbReference type="ARBA" id="ARBA00023125"/>
    </source>
</evidence>
<dbReference type="EMBL" id="CYGZ01000009">
    <property type="protein sequence ID" value="CUA80336.1"/>
    <property type="molecule type" value="Genomic_DNA"/>
</dbReference>
<dbReference type="PROSITE" id="PS00397">
    <property type="entry name" value="RECOMBINASES_1"/>
    <property type="match status" value="1"/>
</dbReference>
<evidence type="ECO:0000256" key="6">
    <source>
        <dbReference type="PROSITE-ProRule" id="PRU10137"/>
    </source>
</evidence>
<dbReference type="PROSITE" id="PS51736">
    <property type="entry name" value="RECOMBINASES_3"/>
    <property type="match status" value="1"/>
</dbReference>
<dbReference type="InterPro" id="IPR036162">
    <property type="entry name" value="Resolvase-like_N_sf"/>
</dbReference>
<name>A0A0K6GP75_9BACL</name>
<evidence type="ECO:0000256" key="2">
    <source>
        <dbReference type="ARBA" id="ARBA00022908"/>
    </source>
</evidence>
<evidence type="ECO:0000313" key="9">
    <source>
        <dbReference type="EMBL" id="CUA80336.1"/>
    </source>
</evidence>
<comment type="similarity">
    <text evidence="1">Belongs to the site-specific recombinase resolvase family.</text>
</comment>
<feature type="active site" description="O-(5'-phospho-DNA)-serine intermediate" evidence="5 6">
    <location>
        <position position="10"/>
    </location>
</feature>
<dbReference type="SMART" id="SM00857">
    <property type="entry name" value="Resolvase"/>
    <property type="match status" value="1"/>
</dbReference>
<evidence type="ECO:0000256" key="1">
    <source>
        <dbReference type="ARBA" id="ARBA00009913"/>
    </source>
</evidence>
<evidence type="ECO:0000313" key="10">
    <source>
        <dbReference type="Proteomes" id="UP000182738"/>
    </source>
</evidence>
<dbReference type="Proteomes" id="UP000182738">
    <property type="component" value="Unassembled WGS sequence"/>
</dbReference>
<dbReference type="InterPro" id="IPR006118">
    <property type="entry name" value="Recombinase_CS"/>
</dbReference>
<dbReference type="GO" id="GO:0015074">
    <property type="term" value="P:DNA integration"/>
    <property type="evidence" value="ECO:0007669"/>
    <property type="project" value="UniProtKB-KW"/>
</dbReference>
<evidence type="ECO:0000256" key="5">
    <source>
        <dbReference type="PIRSR" id="PIRSR606118-50"/>
    </source>
</evidence>
<keyword evidence="2" id="KW-0229">DNA integration</keyword>
<dbReference type="RefSeq" id="WP_055441335.1">
    <property type="nucleotide sequence ID" value="NZ_BAABDZ010000030.1"/>
</dbReference>
<dbReference type="PANTHER" id="PTHR30461">
    <property type="entry name" value="DNA-INVERTASE FROM LAMBDOID PROPHAGE"/>
    <property type="match status" value="1"/>
</dbReference>
<dbReference type="STRING" id="1325335.GCA_001418025_01648"/>
<proteinExistence type="inferred from homology"/>
<dbReference type="CDD" id="cd00338">
    <property type="entry name" value="Ser_Recombinase"/>
    <property type="match status" value="1"/>
</dbReference>
<evidence type="ECO:0000256" key="4">
    <source>
        <dbReference type="ARBA" id="ARBA00023172"/>
    </source>
</evidence>
<feature type="domain" description="Resolvase/invertase-type recombinase catalytic" evidence="8">
    <location>
        <begin position="2"/>
        <end position="147"/>
    </location>
</feature>
<dbReference type="GO" id="GO:0000150">
    <property type="term" value="F:DNA strand exchange activity"/>
    <property type="evidence" value="ECO:0007669"/>
    <property type="project" value="InterPro"/>
</dbReference>
<sequence>MNAIIYCRVSTTKQAQETSLQRQKEELKKLAQEYEMNIIKIIEEQASGYDIERVGIMELLDAIKQHRIDVVLVQDETRLGRGNAKIALLRCLQKEGIHVYTVSHRGELQLSEADSMVLEIISIVEEYQRKIHNLKIKRGMQRAVQNGYRPENNLRNVGKQAGRDRKDVPIEDIVRLRQNRLTFAEIAATLRSLGYDVSKATVHRRYKEYEQLANKEKFLYDDTSKNVNTKE</sequence>
<accession>A0A0K6GP75</accession>
<keyword evidence="7" id="KW-0175">Coiled coil</keyword>
<dbReference type="InterPro" id="IPR006119">
    <property type="entry name" value="Resolv_N"/>
</dbReference>
<dbReference type="Gene3D" id="3.40.50.1390">
    <property type="entry name" value="Resolvase, N-terminal catalytic domain"/>
    <property type="match status" value="1"/>
</dbReference>
<gene>
    <name evidence="9" type="ORF">Ga0061060_10915</name>
</gene>
<evidence type="ECO:0000256" key="7">
    <source>
        <dbReference type="SAM" id="Coils"/>
    </source>
</evidence>
<dbReference type="SUPFAM" id="SSF53041">
    <property type="entry name" value="Resolvase-like"/>
    <property type="match status" value="1"/>
</dbReference>
<keyword evidence="3" id="KW-0238">DNA-binding</keyword>
<keyword evidence="10" id="KW-1185">Reference proteome</keyword>
<organism evidence="9 10">
    <name type="scientific">Anoxybacillus suryakundensis</name>
    <dbReference type="NCBI Taxonomy" id="1325335"/>
    <lineage>
        <taxon>Bacteria</taxon>
        <taxon>Bacillati</taxon>
        <taxon>Bacillota</taxon>
        <taxon>Bacilli</taxon>
        <taxon>Bacillales</taxon>
        <taxon>Anoxybacillaceae</taxon>
        <taxon>Anoxybacillus</taxon>
    </lineage>
</organism>
<dbReference type="OrthoDB" id="2731197at2"/>
<reference evidence="10" key="1">
    <citation type="submission" date="2015-08" db="EMBL/GenBank/DDBJ databases">
        <authorList>
            <person name="Varghese N."/>
        </authorList>
    </citation>
    <scope>NUCLEOTIDE SEQUENCE [LARGE SCALE GENOMIC DNA]</scope>
    <source>
        <strain evidence="10">DSM 27374</strain>
    </source>
</reference>
<dbReference type="GO" id="GO:0003677">
    <property type="term" value="F:DNA binding"/>
    <property type="evidence" value="ECO:0007669"/>
    <property type="project" value="UniProtKB-KW"/>
</dbReference>
<dbReference type="InterPro" id="IPR050639">
    <property type="entry name" value="SSR_resolvase"/>
</dbReference>
<keyword evidence="4" id="KW-0233">DNA recombination</keyword>
<dbReference type="PANTHER" id="PTHR30461:SF26">
    <property type="entry name" value="RESOLVASE HOMOLOG YNEB"/>
    <property type="match status" value="1"/>
</dbReference>
<feature type="coiled-coil region" evidence="7">
    <location>
        <begin position="13"/>
        <end position="44"/>
    </location>
</feature>
<dbReference type="Pfam" id="PF00239">
    <property type="entry name" value="Resolvase"/>
    <property type="match status" value="1"/>
</dbReference>